<dbReference type="InterPro" id="IPR025164">
    <property type="entry name" value="Toastrack_DUF4097"/>
</dbReference>
<accession>A0A919BIY9</accession>
<reference evidence="2" key="2">
    <citation type="submission" date="2020-09" db="EMBL/GenBank/DDBJ databases">
        <authorList>
            <person name="Sun Q."/>
            <person name="Ohkuma M."/>
        </authorList>
    </citation>
    <scope>NUCLEOTIDE SEQUENCE</scope>
    <source>
        <strain evidence="2">JCM 4122</strain>
    </source>
</reference>
<organism evidence="2 3">
    <name type="scientific">Streptomyces filamentosus</name>
    <name type="common">Streptomyces roseosporus</name>
    <dbReference type="NCBI Taxonomy" id="67294"/>
    <lineage>
        <taxon>Bacteria</taxon>
        <taxon>Bacillati</taxon>
        <taxon>Actinomycetota</taxon>
        <taxon>Actinomycetes</taxon>
        <taxon>Kitasatosporales</taxon>
        <taxon>Streptomycetaceae</taxon>
        <taxon>Streptomyces</taxon>
    </lineage>
</organism>
<reference evidence="2" key="1">
    <citation type="journal article" date="2014" name="Int. J. Syst. Evol. Microbiol.">
        <title>Complete genome sequence of Corynebacterium casei LMG S-19264T (=DSM 44701T), isolated from a smear-ripened cheese.</title>
        <authorList>
            <consortium name="US DOE Joint Genome Institute (JGI-PGF)"/>
            <person name="Walter F."/>
            <person name="Albersmeier A."/>
            <person name="Kalinowski J."/>
            <person name="Ruckert C."/>
        </authorList>
    </citation>
    <scope>NUCLEOTIDE SEQUENCE</scope>
    <source>
        <strain evidence="2">JCM 4122</strain>
    </source>
</reference>
<evidence type="ECO:0000313" key="2">
    <source>
        <dbReference type="EMBL" id="GHF90680.1"/>
    </source>
</evidence>
<keyword evidence="3" id="KW-1185">Reference proteome</keyword>
<gene>
    <name evidence="2" type="ORF">GCM10017667_19800</name>
</gene>
<name>A0A919BIY9_STRFL</name>
<dbReference type="Pfam" id="PF13349">
    <property type="entry name" value="DUF4097"/>
    <property type="match status" value="1"/>
</dbReference>
<feature type="domain" description="DUF4097" evidence="1">
    <location>
        <begin position="105"/>
        <end position="219"/>
    </location>
</feature>
<dbReference type="Proteomes" id="UP000632849">
    <property type="component" value="Unassembled WGS sequence"/>
</dbReference>
<dbReference type="RefSeq" id="WP_190041298.1">
    <property type="nucleotide sequence ID" value="NZ_BNBE01000001.1"/>
</dbReference>
<protein>
    <recommendedName>
        <fullName evidence="1">DUF4097 domain-containing protein</fullName>
    </recommendedName>
</protein>
<dbReference type="EMBL" id="BNBE01000001">
    <property type="protein sequence ID" value="GHF90680.1"/>
    <property type="molecule type" value="Genomic_DNA"/>
</dbReference>
<evidence type="ECO:0000259" key="1">
    <source>
        <dbReference type="Pfam" id="PF13349"/>
    </source>
</evidence>
<comment type="caution">
    <text evidence="2">The sequence shown here is derived from an EMBL/GenBank/DDBJ whole genome shotgun (WGS) entry which is preliminary data.</text>
</comment>
<evidence type="ECO:0000313" key="3">
    <source>
        <dbReference type="Proteomes" id="UP000632849"/>
    </source>
</evidence>
<dbReference type="AlphaFoldDB" id="A0A919BIY9"/>
<sequence length="223" mass="22112">MQTFATTAPIAARIAVPAGHLRLIAADRADTTVDVRPADASKSRDVKAAGEVAVSFAGGVLEITAPEGENRLFGASGVVEITVQLPAGSSVVAKTAAGELRGVGRLGDVAFDSAQGPVKLDEAATARLTLQDGDISVGRLGGSAELATARGDLRVAEATAGTVVLATQSGSITVGAARGTSAVLDAGTAYGRIANSLQNAEGKGAGLTIRATTSHGDITAHSN</sequence>
<proteinExistence type="predicted"/>